<feature type="region of interest" description="Disordered" evidence="1">
    <location>
        <begin position="396"/>
        <end position="434"/>
    </location>
</feature>
<dbReference type="AlphaFoldDB" id="A0A090LGX1"/>
<organism evidence="3">
    <name type="scientific">Strongyloides ratti</name>
    <name type="common">Parasitic roundworm</name>
    <dbReference type="NCBI Taxonomy" id="34506"/>
    <lineage>
        <taxon>Eukaryota</taxon>
        <taxon>Metazoa</taxon>
        <taxon>Ecdysozoa</taxon>
        <taxon>Nematoda</taxon>
        <taxon>Chromadorea</taxon>
        <taxon>Rhabditida</taxon>
        <taxon>Tylenchina</taxon>
        <taxon>Panagrolaimomorpha</taxon>
        <taxon>Strongyloidoidea</taxon>
        <taxon>Strongyloididae</taxon>
        <taxon>Strongyloides</taxon>
    </lineage>
</organism>
<dbReference type="EMBL" id="LN609529">
    <property type="protein sequence ID" value="CEF67378.1"/>
    <property type="molecule type" value="Genomic_DNA"/>
</dbReference>
<feature type="compositionally biased region" description="Low complexity" evidence="1">
    <location>
        <begin position="405"/>
        <end position="426"/>
    </location>
</feature>
<feature type="compositionally biased region" description="Polar residues" evidence="1">
    <location>
        <begin position="330"/>
        <end position="352"/>
    </location>
</feature>
<evidence type="ECO:0000313" key="6">
    <source>
        <dbReference type="WormBase" id="SRAE_2000204200"/>
    </source>
</evidence>
<keyword evidence="2" id="KW-0472">Membrane</keyword>
<proteinExistence type="predicted"/>
<keyword evidence="4" id="KW-1185">Reference proteome</keyword>
<reference evidence="5" key="2">
    <citation type="submission" date="2020-12" db="UniProtKB">
        <authorList>
            <consortium name="WormBaseParasite"/>
        </authorList>
    </citation>
    <scope>IDENTIFICATION</scope>
</reference>
<dbReference type="WormBase" id="SRAE_2000204200">
    <property type="protein sequence ID" value="SRP05294"/>
    <property type="gene ID" value="WBGene00262249"/>
</dbReference>
<gene>
    <name evidence="3 5 6" type="ORF">SRAE_2000204200</name>
</gene>
<feature type="region of interest" description="Disordered" evidence="1">
    <location>
        <begin position="237"/>
        <end position="382"/>
    </location>
</feature>
<protein>
    <submittedName>
        <fullName evidence="3 5">Uncharacterized protein</fullName>
    </submittedName>
</protein>
<name>A0A090LGX1_STRRB</name>
<feature type="compositionally biased region" description="Basic residues" evidence="1">
    <location>
        <begin position="237"/>
        <end position="249"/>
    </location>
</feature>
<keyword evidence="2" id="KW-1133">Transmembrane helix</keyword>
<dbReference type="WBParaSite" id="SRAE_2000204200.1">
    <property type="protein sequence ID" value="SRAE_2000204200.1"/>
    <property type="gene ID" value="WBGene00262249"/>
</dbReference>
<evidence type="ECO:0000256" key="2">
    <source>
        <dbReference type="SAM" id="Phobius"/>
    </source>
</evidence>
<evidence type="ECO:0000313" key="4">
    <source>
        <dbReference type="Proteomes" id="UP000035682"/>
    </source>
</evidence>
<keyword evidence="2" id="KW-0812">Transmembrane</keyword>
<dbReference type="CTD" id="36379743"/>
<evidence type="ECO:0000256" key="1">
    <source>
        <dbReference type="SAM" id="MobiDB-lite"/>
    </source>
</evidence>
<feature type="compositionally biased region" description="Polar residues" evidence="1">
    <location>
        <begin position="296"/>
        <end position="314"/>
    </location>
</feature>
<feature type="transmembrane region" description="Helical" evidence="2">
    <location>
        <begin position="86"/>
        <end position="112"/>
    </location>
</feature>
<evidence type="ECO:0000313" key="5">
    <source>
        <dbReference type="WBParaSite" id="SRAE_2000204200.1"/>
    </source>
</evidence>
<sequence>MPYQETGIIDQVFTFYVKSFIKSYQFWLKCCDENNSNNILKKVHSAIEKSEQIIDETVTAIEDDIKDVVGSVFEKESRTQAVFQKYFGILISTYKFNIILLLLILFASIYFYKKICSKLDENKNKDIQCSQSNLSENDSTQVDGKNKNNEHLTTKIKEIVHKLAGTDSATAHITPKLTPEVRNFESTNLNTESQGKTLNTSSICSAAETSKTETFPQIASILPTKTSSNPLKDAVIKKKLSSKGNKKSNKMTPEQLPDPFDDFFKHMDQNLEENQNSNNLKGKDNKGSNNSKQQNETPSSELGETTFGDTSKNSIILKKASNKEKETTNDCELNNSNKNKSLVQPTNSNLLNENKKTSPKNDMSIYPTAKKSKNSDKIGQNSGLMDNEILLEKTQPSEEANQIESNVSSSMDESSSLPSSTSSTSSIIDLKRGPKNSTFEALIKNISLN</sequence>
<accession>A0A090LGX1</accession>
<dbReference type="RefSeq" id="XP_024506578.1">
    <property type="nucleotide sequence ID" value="XM_024653065.1"/>
</dbReference>
<dbReference type="Proteomes" id="UP000035682">
    <property type="component" value="Unplaced"/>
</dbReference>
<evidence type="ECO:0000313" key="3">
    <source>
        <dbReference type="EMBL" id="CEF67378.1"/>
    </source>
</evidence>
<reference evidence="3 4" key="1">
    <citation type="submission" date="2014-09" db="EMBL/GenBank/DDBJ databases">
        <authorList>
            <person name="Martin A.A."/>
        </authorList>
    </citation>
    <scope>NUCLEOTIDE SEQUENCE</scope>
    <source>
        <strain evidence="4">ED321</strain>
        <strain evidence="3">ED321 Heterogonic</strain>
    </source>
</reference>
<dbReference type="GeneID" id="36379743"/>